<dbReference type="GO" id="GO:0005886">
    <property type="term" value="C:plasma membrane"/>
    <property type="evidence" value="ECO:0007669"/>
    <property type="project" value="UniProtKB-SubCell"/>
</dbReference>
<keyword evidence="3 11" id="KW-0813">Transport</keyword>
<dbReference type="GO" id="GO:0046933">
    <property type="term" value="F:proton-transporting ATP synthase activity, rotational mechanism"/>
    <property type="evidence" value="ECO:0007669"/>
    <property type="project" value="UniProtKB-UniRule"/>
</dbReference>
<evidence type="ECO:0000256" key="5">
    <source>
        <dbReference type="ARBA" id="ARBA00022692"/>
    </source>
</evidence>
<evidence type="ECO:0000256" key="9">
    <source>
        <dbReference type="ARBA" id="ARBA00023136"/>
    </source>
</evidence>
<name>A0A2I1KT70_9ACTO</name>
<dbReference type="Gene3D" id="1.20.120.220">
    <property type="entry name" value="ATP synthase, F0 complex, subunit A"/>
    <property type="match status" value="1"/>
</dbReference>
<dbReference type="HAMAP" id="MF_01393">
    <property type="entry name" value="ATP_synth_a_bact"/>
    <property type="match status" value="1"/>
</dbReference>
<dbReference type="CDD" id="cd00310">
    <property type="entry name" value="ATP-synt_Fo_a_6"/>
    <property type="match status" value="1"/>
</dbReference>
<protein>
    <recommendedName>
        <fullName evidence="11 12">ATP synthase subunit a</fullName>
    </recommendedName>
    <alternativeName>
        <fullName evidence="11">ATP synthase F0 sector subunit a</fullName>
    </alternativeName>
    <alternativeName>
        <fullName evidence="11">F-ATPase subunit 6</fullName>
    </alternativeName>
</protein>
<reference evidence="13 14" key="1">
    <citation type="submission" date="2017-12" db="EMBL/GenBank/DDBJ databases">
        <title>Phylogenetic diversity of female urinary microbiome.</title>
        <authorList>
            <person name="Thomas-White K."/>
            <person name="Wolfe A.J."/>
        </authorList>
    </citation>
    <scope>NUCLEOTIDE SEQUENCE [LARGE SCALE GENOMIC DNA]</scope>
    <source>
        <strain evidence="13 14">UMB0319</strain>
    </source>
</reference>
<feature type="transmembrane region" description="Helical" evidence="11">
    <location>
        <begin position="202"/>
        <end position="224"/>
    </location>
</feature>
<dbReference type="InterPro" id="IPR035908">
    <property type="entry name" value="F0_ATP_A_sf"/>
</dbReference>
<dbReference type="PANTHER" id="PTHR11410">
    <property type="entry name" value="ATP SYNTHASE SUBUNIT A"/>
    <property type="match status" value="1"/>
</dbReference>
<evidence type="ECO:0000313" key="14">
    <source>
        <dbReference type="Proteomes" id="UP000234778"/>
    </source>
</evidence>
<keyword evidence="4 11" id="KW-0138">CF(0)</keyword>
<sequence>MIRSAALAASLSALAPAASEVDGFEPPSISDFFPESFAFVGTPFELNRIMMVRLIMVAALLLFFGIGAARAKVVPGRFQNVCEMLLDFARVNIAEEIIGKKRAQPYVPIITTIFLGVLFMNISGIIPGLNIAATSVIGMPIVYAVVAYIAFAYAGVKNHGVGGFLRGSVLPGGVPKLLWPLIIPIEFLSNLIMRPVTLTIRLLANMVSGHLLLALCYAATNYFFLYAAGAMKAMGVVTFSVAIVFVLFELFVAALQAYIFALLTAVYIESSINTH</sequence>
<evidence type="ECO:0000256" key="2">
    <source>
        <dbReference type="ARBA" id="ARBA00006810"/>
    </source>
</evidence>
<comment type="caution">
    <text evidence="13">The sequence shown here is derived from an EMBL/GenBank/DDBJ whole genome shotgun (WGS) entry which is preliminary data.</text>
</comment>
<evidence type="ECO:0000256" key="8">
    <source>
        <dbReference type="ARBA" id="ARBA00023065"/>
    </source>
</evidence>
<keyword evidence="11" id="KW-1003">Cell membrane</keyword>
<dbReference type="InterPro" id="IPR045083">
    <property type="entry name" value="ATP_synth_F0_asu_bact/mt"/>
</dbReference>
<keyword evidence="6 11" id="KW-0375">Hydrogen ion transport</keyword>
<evidence type="ECO:0000313" key="13">
    <source>
        <dbReference type="EMBL" id="PKY98797.1"/>
    </source>
</evidence>
<evidence type="ECO:0000256" key="11">
    <source>
        <dbReference type="HAMAP-Rule" id="MF_01393"/>
    </source>
</evidence>
<organism evidence="13 14">
    <name type="scientific">Actinomyces urogenitalis</name>
    <dbReference type="NCBI Taxonomy" id="103621"/>
    <lineage>
        <taxon>Bacteria</taxon>
        <taxon>Bacillati</taxon>
        <taxon>Actinomycetota</taxon>
        <taxon>Actinomycetes</taxon>
        <taxon>Actinomycetales</taxon>
        <taxon>Actinomycetaceae</taxon>
        <taxon>Actinomyces</taxon>
    </lineage>
</organism>
<dbReference type="NCBIfam" id="TIGR01131">
    <property type="entry name" value="ATP_synt_6_or_A"/>
    <property type="match status" value="1"/>
</dbReference>
<evidence type="ECO:0000256" key="1">
    <source>
        <dbReference type="ARBA" id="ARBA00004141"/>
    </source>
</evidence>
<keyword evidence="5 11" id="KW-0812">Transmembrane</keyword>
<feature type="transmembrane region" description="Helical" evidence="11">
    <location>
        <begin position="236"/>
        <end position="268"/>
    </location>
</feature>
<dbReference type="PRINTS" id="PR00123">
    <property type="entry name" value="ATPASEA"/>
</dbReference>
<comment type="function">
    <text evidence="11 12">Key component of the proton channel; it plays a direct role in the translocation of protons across the membrane.</text>
</comment>
<evidence type="ECO:0000256" key="7">
    <source>
        <dbReference type="ARBA" id="ARBA00022989"/>
    </source>
</evidence>
<evidence type="ECO:0000256" key="12">
    <source>
        <dbReference type="RuleBase" id="RU000483"/>
    </source>
</evidence>
<accession>A0A2I1KT70</accession>
<comment type="similarity">
    <text evidence="2 11 12">Belongs to the ATPase A chain family.</text>
</comment>
<keyword evidence="8 11" id="KW-0406">Ion transport</keyword>
<dbReference type="GeneID" id="81708330"/>
<dbReference type="Proteomes" id="UP000234778">
    <property type="component" value="Unassembled WGS sequence"/>
</dbReference>
<dbReference type="PANTHER" id="PTHR11410:SF0">
    <property type="entry name" value="ATP SYNTHASE SUBUNIT A"/>
    <property type="match status" value="1"/>
</dbReference>
<dbReference type="EMBL" id="PKHA01000004">
    <property type="protein sequence ID" value="PKY98797.1"/>
    <property type="molecule type" value="Genomic_DNA"/>
</dbReference>
<feature type="transmembrane region" description="Helical" evidence="11">
    <location>
        <begin position="47"/>
        <end position="69"/>
    </location>
</feature>
<dbReference type="InterPro" id="IPR000568">
    <property type="entry name" value="ATP_synth_F0_asu"/>
</dbReference>
<keyword evidence="7 11" id="KW-1133">Transmembrane helix</keyword>
<proteinExistence type="inferred from homology"/>
<dbReference type="RefSeq" id="WP_034237055.1">
    <property type="nucleotide sequence ID" value="NZ_CP136961.1"/>
</dbReference>
<evidence type="ECO:0000256" key="4">
    <source>
        <dbReference type="ARBA" id="ARBA00022547"/>
    </source>
</evidence>
<dbReference type="AlphaFoldDB" id="A0A2I1KT70"/>
<comment type="subcellular location">
    <subcellularLocation>
        <location evidence="11 12">Cell membrane</location>
        <topology evidence="11 12">Multi-pass membrane protein</topology>
    </subcellularLocation>
    <subcellularLocation>
        <location evidence="1">Membrane</location>
        <topology evidence="1">Multi-pass membrane protein</topology>
    </subcellularLocation>
</comment>
<dbReference type="GO" id="GO:0045259">
    <property type="term" value="C:proton-transporting ATP synthase complex"/>
    <property type="evidence" value="ECO:0007669"/>
    <property type="project" value="UniProtKB-KW"/>
</dbReference>
<evidence type="ECO:0000256" key="3">
    <source>
        <dbReference type="ARBA" id="ARBA00022448"/>
    </source>
</evidence>
<evidence type="ECO:0000256" key="10">
    <source>
        <dbReference type="ARBA" id="ARBA00023310"/>
    </source>
</evidence>
<keyword evidence="9 11" id="KW-0472">Membrane</keyword>
<feature type="transmembrane region" description="Helical" evidence="11">
    <location>
        <begin position="132"/>
        <end position="156"/>
    </location>
</feature>
<keyword evidence="10 11" id="KW-0066">ATP synthesis</keyword>
<dbReference type="Pfam" id="PF00119">
    <property type="entry name" value="ATP-synt_A"/>
    <property type="match status" value="1"/>
</dbReference>
<evidence type="ECO:0000256" key="6">
    <source>
        <dbReference type="ARBA" id="ARBA00022781"/>
    </source>
</evidence>
<feature type="transmembrane region" description="Helical" evidence="11">
    <location>
        <begin position="106"/>
        <end position="126"/>
    </location>
</feature>
<dbReference type="SUPFAM" id="SSF81336">
    <property type="entry name" value="F1F0 ATP synthase subunit A"/>
    <property type="match status" value="1"/>
</dbReference>
<gene>
    <name evidence="11 13" type="primary">atpB</name>
    <name evidence="13" type="ORF">CYJ26_05205</name>
</gene>